<dbReference type="PANTHER" id="PTHR33204">
    <property type="entry name" value="TRANSCRIPTIONAL REGULATOR, MARR FAMILY"/>
    <property type="match status" value="1"/>
</dbReference>
<dbReference type="InterPro" id="IPR036388">
    <property type="entry name" value="WH-like_DNA-bd_sf"/>
</dbReference>
<organism evidence="5 7">
    <name type="scientific">Chitinophaga oryzae</name>
    <dbReference type="NCBI Taxonomy" id="2725414"/>
    <lineage>
        <taxon>Bacteria</taxon>
        <taxon>Pseudomonadati</taxon>
        <taxon>Bacteroidota</taxon>
        <taxon>Chitinophagia</taxon>
        <taxon>Chitinophagales</taxon>
        <taxon>Chitinophagaceae</taxon>
        <taxon>Chitinophaga</taxon>
    </lineage>
</organism>
<dbReference type="InterPro" id="IPR002577">
    <property type="entry name" value="HTH_HxlR"/>
</dbReference>
<dbReference type="Gene3D" id="1.10.10.10">
    <property type="entry name" value="Winged helix-like DNA-binding domain superfamily/Winged helix DNA-binding domain"/>
    <property type="match status" value="1"/>
</dbReference>
<dbReference type="KEGG" id="coy:HF329_16775"/>
<dbReference type="Proteomes" id="UP000502421">
    <property type="component" value="Chromosome"/>
</dbReference>
<evidence type="ECO:0000313" key="5">
    <source>
        <dbReference type="EMBL" id="QJB32882.1"/>
    </source>
</evidence>
<keyword evidence="1" id="KW-0805">Transcription regulation</keyword>
<evidence type="ECO:0000313" key="6">
    <source>
        <dbReference type="EMBL" id="QJB39345.1"/>
    </source>
</evidence>
<keyword evidence="2" id="KW-0238">DNA-binding</keyword>
<feature type="domain" description="HTH hxlR-type" evidence="4">
    <location>
        <begin position="12"/>
        <end position="110"/>
    </location>
</feature>
<accession>A0AAE7D7Z6</accession>
<evidence type="ECO:0000256" key="2">
    <source>
        <dbReference type="ARBA" id="ARBA00023125"/>
    </source>
</evidence>
<keyword evidence="3" id="KW-0804">Transcription</keyword>
<dbReference type="InterPro" id="IPR036390">
    <property type="entry name" value="WH_DNA-bd_sf"/>
</dbReference>
<dbReference type="PANTHER" id="PTHR33204:SF29">
    <property type="entry name" value="TRANSCRIPTIONAL REGULATOR"/>
    <property type="match status" value="1"/>
</dbReference>
<sequence length="128" mass="14643">MYEKKIPELLDCGLAVTLKVIGGKWKAWIMTCIMDGIRRPSAIHRAMHAVSPRIINAHLRELEAYGIICKKIYAESPARVEYWFTEVGESVLPVIQALEDWGNRHKTYIHRHNASYEEGSCTFLQGQS</sequence>
<evidence type="ECO:0000313" key="8">
    <source>
        <dbReference type="Proteomes" id="UP000503144"/>
    </source>
</evidence>
<protein>
    <submittedName>
        <fullName evidence="5">Helix-turn-helix transcriptional regulator</fullName>
    </submittedName>
</protein>
<evidence type="ECO:0000256" key="3">
    <source>
        <dbReference type="ARBA" id="ARBA00023163"/>
    </source>
</evidence>
<dbReference type="RefSeq" id="WP_168805505.1">
    <property type="nucleotide sequence ID" value="NZ_CP051204.2"/>
</dbReference>
<dbReference type="PROSITE" id="PS51118">
    <property type="entry name" value="HTH_HXLR"/>
    <property type="match status" value="1"/>
</dbReference>
<dbReference type="AlphaFoldDB" id="A0AAE7D7Z6"/>
<proteinExistence type="predicted"/>
<gene>
    <name evidence="6" type="ORF">HF324_16350</name>
    <name evidence="5" type="ORF">HF329_16775</name>
</gene>
<name>A0AAE7D7Z6_9BACT</name>
<keyword evidence="8" id="KW-1185">Reference proteome</keyword>
<dbReference type="SUPFAM" id="SSF46785">
    <property type="entry name" value="Winged helix' DNA-binding domain"/>
    <property type="match status" value="1"/>
</dbReference>
<reference evidence="5" key="2">
    <citation type="submission" date="2020-09" db="EMBL/GenBank/DDBJ databases">
        <authorList>
            <person name="Kittiwongwattana C."/>
        </authorList>
    </citation>
    <scope>NUCLEOTIDE SEQUENCE</scope>
    <source>
        <strain evidence="5">1310</strain>
    </source>
</reference>
<evidence type="ECO:0000313" key="7">
    <source>
        <dbReference type="Proteomes" id="UP000502421"/>
    </source>
</evidence>
<dbReference type="Proteomes" id="UP000503144">
    <property type="component" value="Chromosome"/>
</dbReference>
<evidence type="ECO:0000259" key="4">
    <source>
        <dbReference type="PROSITE" id="PS51118"/>
    </source>
</evidence>
<dbReference type="Pfam" id="PF01638">
    <property type="entry name" value="HxlR"/>
    <property type="match status" value="1"/>
</dbReference>
<dbReference type="EMBL" id="CP051204">
    <property type="protein sequence ID" value="QJB39345.1"/>
    <property type="molecule type" value="Genomic_DNA"/>
</dbReference>
<reference evidence="7" key="1">
    <citation type="submission" date="2020-04" db="EMBL/GenBank/DDBJ databases">
        <authorList>
            <person name="Kittiwongwattana C."/>
        </authorList>
    </citation>
    <scope>NUCLEOTIDE SEQUENCE [LARGE SCALE GENOMIC DNA]</scope>
    <source>
        <strain evidence="6">1303</strain>
        <strain evidence="7">1310</strain>
    </source>
</reference>
<dbReference type="GO" id="GO:0003677">
    <property type="term" value="F:DNA binding"/>
    <property type="evidence" value="ECO:0007669"/>
    <property type="project" value="UniProtKB-KW"/>
</dbReference>
<dbReference type="EMBL" id="CP051205">
    <property type="protein sequence ID" value="QJB32882.1"/>
    <property type="molecule type" value="Genomic_DNA"/>
</dbReference>
<evidence type="ECO:0000256" key="1">
    <source>
        <dbReference type="ARBA" id="ARBA00023015"/>
    </source>
</evidence>